<gene>
    <name evidence="2" type="ORF">SSS_6444</name>
</gene>
<evidence type="ECO:0000313" key="3">
    <source>
        <dbReference type="EnsemblMetazoa" id="KAF7491079.1"/>
    </source>
</evidence>
<proteinExistence type="predicted"/>
<reference evidence="3" key="3">
    <citation type="submission" date="2022-06" db="UniProtKB">
        <authorList>
            <consortium name="EnsemblMetazoa"/>
        </authorList>
    </citation>
    <scope>IDENTIFICATION</scope>
</reference>
<accession>A0A834R529</accession>
<feature type="compositionally biased region" description="Basic and acidic residues" evidence="1">
    <location>
        <begin position="310"/>
        <end position="332"/>
    </location>
</feature>
<organism evidence="2">
    <name type="scientific">Sarcoptes scabiei</name>
    <name type="common">Itch mite</name>
    <name type="synonym">Acarus scabiei</name>
    <dbReference type="NCBI Taxonomy" id="52283"/>
    <lineage>
        <taxon>Eukaryota</taxon>
        <taxon>Metazoa</taxon>
        <taxon>Ecdysozoa</taxon>
        <taxon>Arthropoda</taxon>
        <taxon>Chelicerata</taxon>
        <taxon>Arachnida</taxon>
        <taxon>Acari</taxon>
        <taxon>Acariformes</taxon>
        <taxon>Sarcoptiformes</taxon>
        <taxon>Astigmata</taxon>
        <taxon>Psoroptidia</taxon>
        <taxon>Sarcoptoidea</taxon>
        <taxon>Sarcoptidae</taxon>
        <taxon>Sarcoptinae</taxon>
        <taxon>Sarcoptes</taxon>
    </lineage>
</organism>
<dbReference type="Proteomes" id="UP000070412">
    <property type="component" value="Unassembled WGS sequence"/>
</dbReference>
<protein>
    <submittedName>
        <fullName evidence="2 3">Uncharacterized protein</fullName>
    </submittedName>
</protein>
<dbReference type="EMBL" id="WVUK01000061">
    <property type="protein sequence ID" value="KAF7491079.1"/>
    <property type="molecule type" value="Genomic_DNA"/>
</dbReference>
<dbReference type="AlphaFoldDB" id="A0A834R529"/>
<evidence type="ECO:0000313" key="2">
    <source>
        <dbReference type="EMBL" id="KAF7491079.1"/>
    </source>
</evidence>
<reference evidence="4" key="1">
    <citation type="journal article" date="2020" name="PLoS Negl. Trop. Dis.">
        <title>High-quality nuclear genome for Sarcoptes scabiei-A critical resource for a neglected parasite.</title>
        <authorList>
            <person name="Korhonen P.K."/>
            <person name="Gasser R.B."/>
            <person name="Ma G."/>
            <person name="Wang T."/>
            <person name="Stroehlein A.J."/>
            <person name="Young N.D."/>
            <person name="Ang C.S."/>
            <person name="Fernando D.D."/>
            <person name="Lu H.C."/>
            <person name="Taylor S."/>
            <person name="Reynolds S.L."/>
            <person name="Mofiz E."/>
            <person name="Najaraj S.H."/>
            <person name="Gowda H."/>
            <person name="Madugundu A."/>
            <person name="Renuse S."/>
            <person name="Holt D."/>
            <person name="Pandey A."/>
            <person name="Papenfuss A.T."/>
            <person name="Fischer K."/>
        </authorList>
    </citation>
    <scope>NUCLEOTIDE SEQUENCE [LARGE SCALE GENOMIC DNA]</scope>
</reference>
<reference evidence="2" key="2">
    <citation type="submission" date="2020-01" db="EMBL/GenBank/DDBJ databases">
        <authorList>
            <person name="Korhonen P.K.K."/>
            <person name="Guangxu M.G."/>
            <person name="Wang T.W."/>
            <person name="Stroehlein A.J.S."/>
            <person name="Young N.D."/>
            <person name="Ang C.-S.A."/>
            <person name="Fernando D.W.F."/>
            <person name="Lu H.L."/>
            <person name="Taylor S.T."/>
            <person name="Ehtesham M.E.M."/>
            <person name="Najaraj S.H.N."/>
            <person name="Harsha G.H.G."/>
            <person name="Madugundu A.M."/>
            <person name="Renuse S.R."/>
            <person name="Holt D.H."/>
            <person name="Pandey A.P."/>
            <person name="Papenfuss A.P."/>
            <person name="Gasser R.B.G."/>
            <person name="Fischer K.F."/>
        </authorList>
    </citation>
    <scope>NUCLEOTIDE SEQUENCE</scope>
    <source>
        <strain evidence="2">SSS_KF_BRIS2020</strain>
    </source>
</reference>
<feature type="compositionally biased region" description="Basic and acidic residues" evidence="1">
    <location>
        <begin position="253"/>
        <end position="293"/>
    </location>
</feature>
<keyword evidence="4" id="KW-1185">Reference proteome</keyword>
<name>A0A834R529_SARSC</name>
<evidence type="ECO:0000256" key="1">
    <source>
        <dbReference type="SAM" id="MobiDB-lite"/>
    </source>
</evidence>
<feature type="compositionally biased region" description="Basic and acidic residues" evidence="1">
    <location>
        <begin position="224"/>
        <end position="245"/>
    </location>
</feature>
<sequence>MFVFSDVLDYYFIKNLNLTNLNSNFVCLFVSIEQIINILRIHLVIIILIPSAMIEPSEAIKKILFLKGIWTLKKFLFLRDVLTKLWSKQFQDHHQNCFQNRRRNSFVEWQAISPSMPFMSPENVFYSPETTSFNYNKAMNTKWIVNERSKENVRMYKKSNSIQNEERKSYSKQKYSSTEPKKILDSGYTKIVRYNYQFGNIDDSILNDFSDGYSKEKKDVAISGDKYGDENYDEKKSDVHSKSDHTDEDLNDDSDHYEPKEEKQSDVEQDDKISYFDDSDRRYETYSVHHDDSDKVDDDQNSELSNQNDYDERMKYEDSPEHFKSSDHYDNRDTNEIFNVSKEKYTIQDQSNSRFIEENDNFETDAKFSQYFDRSNSNEFDSFRYANNEIESLPAPQSNYFNDNRDDCQGVIDSGSKTEMNFVNDNVNYKRKNMDEYSEQISWDYDQPASQYDPIMNPDPSITKAYDGLIVT</sequence>
<feature type="region of interest" description="Disordered" evidence="1">
    <location>
        <begin position="157"/>
        <end position="176"/>
    </location>
</feature>
<evidence type="ECO:0000313" key="4">
    <source>
        <dbReference type="Proteomes" id="UP000070412"/>
    </source>
</evidence>
<dbReference type="EnsemblMetazoa" id="SSS_6444s_mrna">
    <property type="protein sequence ID" value="KAF7491079.1"/>
    <property type="gene ID" value="SSS_6444"/>
</dbReference>
<feature type="region of interest" description="Disordered" evidence="1">
    <location>
        <begin position="224"/>
        <end position="332"/>
    </location>
</feature>